<dbReference type="EMBL" id="SIDB01000011">
    <property type="protein sequence ID" value="KAI3425725.1"/>
    <property type="molecule type" value="Genomic_DNA"/>
</dbReference>
<dbReference type="InterPro" id="IPR051412">
    <property type="entry name" value="Formin_Homology_Diaphanous_sf"/>
</dbReference>
<keyword evidence="4" id="KW-1185">Reference proteome</keyword>
<reference evidence="3" key="2">
    <citation type="submission" date="2020-11" db="EMBL/GenBank/DDBJ databases">
        <authorList>
            <person name="Cecchin M."/>
            <person name="Marcolungo L."/>
            <person name="Rossato M."/>
            <person name="Girolomoni L."/>
            <person name="Cosentino E."/>
            <person name="Cuine S."/>
            <person name="Li-Beisson Y."/>
            <person name="Delledonne M."/>
            <person name="Ballottari M."/>
        </authorList>
    </citation>
    <scope>NUCLEOTIDE SEQUENCE</scope>
    <source>
        <strain evidence="3">211/11P</strain>
        <tissue evidence="3">Whole cell</tissue>
    </source>
</reference>
<protein>
    <submittedName>
        <fullName evidence="3">Uncharacterized protein</fullName>
    </submittedName>
</protein>
<dbReference type="Proteomes" id="UP001055712">
    <property type="component" value="Unassembled WGS sequence"/>
</dbReference>
<evidence type="ECO:0000313" key="4">
    <source>
        <dbReference type="Proteomes" id="UP001055712"/>
    </source>
</evidence>
<gene>
    <name evidence="3" type="ORF">D9Q98_007701</name>
</gene>
<comment type="caution">
    <text evidence="3">The sequence shown here is derived from an EMBL/GenBank/DDBJ whole genome shotgun (WGS) entry which is preliminary data.</text>
</comment>
<proteinExistence type="predicted"/>
<evidence type="ECO:0000256" key="2">
    <source>
        <dbReference type="SAM" id="SignalP"/>
    </source>
</evidence>
<feature type="chain" id="PRO_5038629553" evidence="2">
    <location>
        <begin position="18"/>
        <end position="314"/>
    </location>
</feature>
<organism evidence="3 4">
    <name type="scientific">Chlorella vulgaris</name>
    <name type="common">Green alga</name>
    <dbReference type="NCBI Taxonomy" id="3077"/>
    <lineage>
        <taxon>Eukaryota</taxon>
        <taxon>Viridiplantae</taxon>
        <taxon>Chlorophyta</taxon>
        <taxon>core chlorophytes</taxon>
        <taxon>Trebouxiophyceae</taxon>
        <taxon>Chlorellales</taxon>
        <taxon>Chlorellaceae</taxon>
        <taxon>Chlorella clade</taxon>
        <taxon>Chlorella</taxon>
    </lineage>
</organism>
<dbReference type="GO" id="GO:0030041">
    <property type="term" value="P:actin filament polymerization"/>
    <property type="evidence" value="ECO:0007669"/>
    <property type="project" value="TreeGrafter"/>
</dbReference>
<dbReference type="GO" id="GO:0005884">
    <property type="term" value="C:actin filament"/>
    <property type="evidence" value="ECO:0007669"/>
    <property type="project" value="TreeGrafter"/>
</dbReference>
<feature type="region of interest" description="Disordered" evidence="1">
    <location>
        <begin position="101"/>
        <end position="137"/>
    </location>
</feature>
<keyword evidence="2" id="KW-0732">Signal</keyword>
<evidence type="ECO:0000313" key="3">
    <source>
        <dbReference type="EMBL" id="KAI3425725.1"/>
    </source>
</evidence>
<dbReference type="PRINTS" id="PR01217">
    <property type="entry name" value="PRICHEXTENSN"/>
</dbReference>
<accession>A0A9D4THH5</accession>
<dbReference type="PANTHER" id="PTHR45691:SF6">
    <property type="entry name" value="PROTEIN DIAPHANOUS"/>
    <property type="match status" value="1"/>
</dbReference>
<dbReference type="PANTHER" id="PTHR45691">
    <property type="entry name" value="PROTEIN DIAPHANOUS"/>
    <property type="match status" value="1"/>
</dbReference>
<sequence>MLYALLALAVAGQTVSAGAGPGCAAVAEACSAVPPLPSPPPGDCLADGALWVSNPEAECCSGYAFGQFCSCLPDGATTQATCVECCSRSCPASNICGQYSPPSPPSPAPPPPSPPPPSPPPPSPPPPSPPPPPPPPVTCAWRTLRDFNSSSATYKPATLGTGCTASVTMSTAVRVSNCTVTTTGVVVLGGGNSLSYGIGLTQSANGCTSTPYRLPYQVRLTPNANVTLTGFTVNLCEVAGASWTLTFTHSGGATANATSSTCGGAGEVQYSLPGEGLAIAKDDYGTIELSSSGAAGTGTTGMTLAIVEFEGLLG</sequence>
<reference evidence="3" key="1">
    <citation type="journal article" date="2019" name="Plant J.">
        <title>Chlorella vulgaris genome assembly and annotation reveals the molecular basis for metabolic acclimation to high light conditions.</title>
        <authorList>
            <person name="Cecchin M."/>
            <person name="Marcolungo L."/>
            <person name="Rossato M."/>
            <person name="Girolomoni L."/>
            <person name="Cosentino E."/>
            <person name="Cuine S."/>
            <person name="Li-Beisson Y."/>
            <person name="Delledonne M."/>
            <person name="Ballottari M."/>
        </authorList>
    </citation>
    <scope>NUCLEOTIDE SEQUENCE</scope>
    <source>
        <strain evidence="3">211/11P</strain>
    </source>
</reference>
<feature type="signal peptide" evidence="2">
    <location>
        <begin position="1"/>
        <end position="17"/>
    </location>
</feature>
<evidence type="ECO:0000256" key="1">
    <source>
        <dbReference type="SAM" id="MobiDB-lite"/>
    </source>
</evidence>
<dbReference type="AlphaFoldDB" id="A0A9D4THH5"/>
<name>A0A9D4THH5_CHLVU</name>